<dbReference type="RefSeq" id="WP_111455735.1">
    <property type="nucleotide sequence ID" value="NZ_QFYP01000001.1"/>
</dbReference>
<dbReference type="InterPro" id="IPR010282">
    <property type="entry name" value="Uncharacterised_HutD/Ves"/>
</dbReference>
<dbReference type="Pfam" id="PF05962">
    <property type="entry name" value="HutD"/>
    <property type="match status" value="1"/>
</dbReference>
<reference evidence="2" key="1">
    <citation type="submission" date="2018-05" db="EMBL/GenBank/DDBJ databases">
        <authorList>
            <person name="Li X."/>
        </authorList>
    </citation>
    <scope>NUCLEOTIDE SEQUENCE [LARGE SCALE GENOMIC DNA]</scope>
    <source>
        <strain evidence="2">HKS-05</strain>
    </source>
</reference>
<dbReference type="CDD" id="cd20293">
    <property type="entry name" value="cupin_HutD_N"/>
    <property type="match status" value="1"/>
</dbReference>
<proteinExistence type="predicted"/>
<keyword evidence="2" id="KW-1185">Reference proteome</keyword>
<evidence type="ECO:0000313" key="1">
    <source>
        <dbReference type="EMBL" id="RAK58463.1"/>
    </source>
</evidence>
<dbReference type="PANTHER" id="PTHR37943">
    <property type="entry name" value="PROTEIN VES"/>
    <property type="match status" value="1"/>
</dbReference>
<dbReference type="Proteomes" id="UP000249842">
    <property type="component" value="Unassembled WGS sequence"/>
</dbReference>
<dbReference type="Gene3D" id="2.60.120.10">
    <property type="entry name" value="Jelly Rolls"/>
    <property type="match status" value="1"/>
</dbReference>
<name>A0A328ATP1_9CAUL</name>
<dbReference type="EMBL" id="QFYP01000001">
    <property type="protein sequence ID" value="RAK58463.1"/>
    <property type="molecule type" value="Genomic_DNA"/>
</dbReference>
<comment type="caution">
    <text evidence="1">The sequence shown here is derived from an EMBL/GenBank/DDBJ whole genome shotgun (WGS) entry which is preliminary data.</text>
</comment>
<dbReference type="InterPro" id="IPR011051">
    <property type="entry name" value="RmlC_Cupin_sf"/>
</dbReference>
<dbReference type="AlphaFoldDB" id="A0A328ATP1"/>
<evidence type="ECO:0000313" key="2">
    <source>
        <dbReference type="Proteomes" id="UP000249842"/>
    </source>
</evidence>
<dbReference type="InterPro" id="IPR014710">
    <property type="entry name" value="RmlC-like_jellyroll"/>
</dbReference>
<dbReference type="PANTHER" id="PTHR37943:SF1">
    <property type="entry name" value="PROTEIN VES"/>
    <property type="match status" value="1"/>
</dbReference>
<accession>A0A328ATP1</accession>
<gene>
    <name evidence="1" type="ORF">DJ021_00945</name>
</gene>
<dbReference type="OrthoDB" id="9800082at2"/>
<protein>
    <submittedName>
        <fullName evidence="1">HutD family protein</fullName>
    </submittedName>
</protein>
<dbReference type="SUPFAM" id="SSF51182">
    <property type="entry name" value="RmlC-like cupins"/>
    <property type="match status" value="1"/>
</dbReference>
<sequence>MTLTVLAAADRQAAPWKNGGGVTREIAVYPPGADLETFEWRASTALVAADGPFSFFGGVERTLAVLEGDGLELRIDGASPVRLGPDHDPITFPGDVAAAASLVGGPVTDLNIMTRRGAWSARLQRRTLGAAAQLAAKTDACLILLLDACEVAAARSARQLAPGDALLLAHGDRIDLAPRHAAARILVVELLRSRRAAPPLAEQAEQ</sequence>
<organism evidence="1 2">
    <name type="scientific">Phenylobacterium hankyongense</name>
    <dbReference type="NCBI Taxonomy" id="1813876"/>
    <lineage>
        <taxon>Bacteria</taxon>
        <taxon>Pseudomonadati</taxon>
        <taxon>Pseudomonadota</taxon>
        <taxon>Alphaproteobacteria</taxon>
        <taxon>Caulobacterales</taxon>
        <taxon>Caulobacteraceae</taxon>
        <taxon>Phenylobacterium</taxon>
    </lineage>
</organism>